<proteinExistence type="inferred from homology"/>
<protein>
    <recommendedName>
        <fullName evidence="5">Ribosome-recycling factor</fullName>
        <shortName evidence="5">RRF</shortName>
    </recommendedName>
    <alternativeName>
        <fullName evidence="5">Ribosome-releasing factor</fullName>
    </alternativeName>
</protein>
<dbReference type="eggNOG" id="COG0233">
    <property type="taxonomic scope" value="Bacteria"/>
</dbReference>
<dbReference type="FunFam" id="3.30.1360.40:FF:000001">
    <property type="entry name" value="Ribosome-recycling factor"/>
    <property type="match status" value="1"/>
</dbReference>
<evidence type="ECO:0000256" key="2">
    <source>
        <dbReference type="ARBA" id="ARBA00005912"/>
    </source>
</evidence>
<dbReference type="InterPro" id="IPR023584">
    <property type="entry name" value="Ribosome_recyc_fac_dom"/>
</dbReference>
<organism evidence="8 9">
    <name type="scientific">Pseudobacteroides cellulosolvens ATCC 35603 = DSM 2933</name>
    <dbReference type="NCBI Taxonomy" id="398512"/>
    <lineage>
        <taxon>Bacteria</taxon>
        <taxon>Bacillati</taxon>
        <taxon>Bacillota</taxon>
        <taxon>Clostridia</taxon>
        <taxon>Eubacteriales</taxon>
        <taxon>Oscillospiraceae</taxon>
        <taxon>Pseudobacteroides</taxon>
    </lineage>
</organism>
<feature type="coiled-coil region" evidence="6">
    <location>
        <begin position="139"/>
        <end position="166"/>
    </location>
</feature>
<dbReference type="HAMAP" id="MF_00040">
    <property type="entry name" value="RRF"/>
    <property type="match status" value="1"/>
</dbReference>
<dbReference type="Pfam" id="PF01765">
    <property type="entry name" value="RRF"/>
    <property type="match status" value="1"/>
</dbReference>
<comment type="subcellular location">
    <subcellularLocation>
        <location evidence="1 5">Cytoplasm</location>
    </subcellularLocation>
</comment>
<dbReference type="FunFam" id="1.10.132.20:FF:000001">
    <property type="entry name" value="Ribosome-recycling factor"/>
    <property type="match status" value="1"/>
</dbReference>
<name>A0A0L6JHF4_9FIRM</name>
<reference evidence="9" key="1">
    <citation type="submission" date="2015-07" db="EMBL/GenBank/DDBJ databases">
        <title>Near-Complete Genome Sequence of the Cellulolytic Bacterium Bacteroides (Pseudobacteroides) cellulosolvens ATCC 35603.</title>
        <authorList>
            <person name="Dassa B."/>
            <person name="Utturkar S.M."/>
            <person name="Klingeman D.M."/>
            <person name="Hurt R.A."/>
            <person name="Keller M."/>
            <person name="Xu J."/>
            <person name="Reddy Y.H.K."/>
            <person name="Borovok I."/>
            <person name="Grinberg I.R."/>
            <person name="Lamed R."/>
            <person name="Zhivin O."/>
            <person name="Bayer E.A."/>
            <person name="Brown S.D."/>
        </authorList>
    </citation>
    <scope>NUCLEOTIDE SEQUENCE [LARGE SCALE GENOMIC DNA]</scope>
    <source>
        <strain evidence="9">DSM 2933</strain>
    </source>
</reference>
<evidence type="ECO:0000256" key="6">
    <source>
        <dbReference type="SAM" id="Coils"/>
    </source>
</evidence>
<keyword evidence="4 5" id="KW-0648">Protein biosynthesis</keyword>
<dbReference type="Gene3D" id="3.30.1360.40">
    <property type="match status" value="1"/>
</dbReference>
<dbReference type="EMBL" id="LGTC01000001">
    <property type="protein sequence ID" value="KNY24907.1"/>
    <property type="molecule type" value="Genomic_DNA"/>
</dbReference>
<evidence type="ECO:0000256" key="5">
    <source>
        <dbReference type="HAMAP-Rule" id="MF_00040"/>
    </source>
</evidence>
<dbReference type="RefSeq" id="WP_036939555.1">
    <property type="nucleotide sequence ID" value="NZ_JQKC01000009.1"/>
</dbReference>
<dbReference type="PANTHER" id="PTHR20982">
    <property type="entry name" value="RIBOSOME RECYCLING FACTOR"/>
    <property type="match status" value="1"/>
</dbReference>
<dbReference type="Gene3D" id="1.10.132.20">
    <property type="entry name" value="Ribosome-recycling factor"/>
    <property type="match status" value="1"/>
</dbReference>
<evidence type="ECO:0000256" key="1">
    <source>
        <dbReference type="ARBA" id="ARBA00004496"/>
    </source>
</evidence>
<dbReference type="STRING" id="398512.Bccel_0164"/>
<evidence type="ECO:0000259" key="7">
    <source>
        <dbReference type="Pfam" id="PF01765"/>
    </source>
</evidence>
<dbReference type="Proteomes" id="UP000036923">
    <property type="component" value="Unassembled WGS sequence"/>
</dbReference>
<dbReference type="GO" id="GO:0005737">
    <property type="term" value="C:cytoplasm"/>
    <property type="evidence" value="ECO:0007669"/>
    <property type="project" value="UniProtKB-SubCell"/>
</dbReference>
<dbReference type="OrthoDB" id="9804006at2"/>
<keyword evidence="9" id="KW-1185">Reference proteome</keyword>
<sequence>MNKEDYKPFEEKMKKTINVLRDDLGGLRAGRANPSILDKITVDYYGVPTPITQLGSVTIPEARIISIQPWDAKVLKEIEKAIQKSDIGLNPNSDGKMIRLVFPPLTEERRKELTKTVKKYGEDAKVAVRAIRRDAIEHFKAQKKNNAITEDDLKTAEKDIQNITDKRIAEIEKVVEEKDKEILEV</sequence>
<dbReference type="InterPro" id="IPR002661">
    <property type="entry name" value="Ribosome_recyc_fac"/>
</dbReference>
<comment type="caution">
    <text evidence="8">The sequence shown here is derived from an EMBL/GenBank/DDBJ whole genome shotgun (WGS) entry which is preliminary data.</text>
</comment>
<dbReference type="GO" id="GO:0006415">
    <property type="term" value="P:translational termination"/>
    <property type="evidence" value="ECO:0007669"/>
    <property type="project" value="UniProtKB-UniRule"/>
</dbReference>
<keyword evidence="3 5" id="KW-0963">Cytoplasm</keyword>
<comment type="function">
    <text evidence="5">Responsible for the release of ribosomes from messenger RNA at the termination of protein biosynthesis. May increase the efficiency of translation by recycling ribosomes from one round of translation to another.</text>
</comment>
<dbReference type="GO" id="GO:0043023">
    <property type="term" value="F:ribosomal large subunit binding"/>
    <property type="evidence" value="ECO:0007669"/>
    <property type="project" value="TreeGrafter"/>
</dbReference>
<evidence type="ECO:0000313" key="8">
    <source>
        <dbReference type="EMBL" id="KNY24907.1"/>
    </source>
</evidence>
<gene>
    <name evidence="5" type="primary">frr</name>
    <name evidence="8" type="ORF">Bccel_0164</name>
</gene>
<evidence type="ECO:0000313" key="9">
    <source>
        <dbReference type="Proteomes" id="UP000036923"/>
    </source>
</evidence>
<dbReference type="NCBIfam" id="TIGR00496">
    <property type="entry name" value="frr"/>
    <property type="match status" value="1"/>
</dbReference>
<feature type="domain" description="Ribosome recycling factor" evidence="7">
    <location>
        <begin position="20"/>
        <end position="183"/>
    </location>
</feature>
<dbReference type="CDD" id="cd00520">
    <property type="entry name" value="RRF"/>
    <property type="match status" value="1"/>
</dbReference>
<dbReference type="PANTHER" id="PTHR20982:SF3">
    <property type="entry name" value="MITOCHONDRIAL RIBOSOME RECYCLING FACTOR PSEUDO 1"/>
    <property type="match status" value="1"/>
</dbReference>
<evidence type="ECO:0000256" key="4">
    <source>
        <dbReference type="ARBA" id="ARBA00022917"/>
    </source>
</evidence>
<keyword evidence="6" id="KW-0175">Coiled coil</keyword>
<accession>A0A0L6JHF4</accession>
<dbReference type="PATRIC" id="fig|398512.5.peg.174"/>
<dbReference type="SUPFAM" id="SSF55194">
    <property type="entry name" value="Ribosome recycling factor, RRF"/>
    <property type="match status" value="1"/>
</dbReference>
<evidence type="ECO:0000256" key="3">
    <source>
        <dbReference type="ARBA" id="ARBA00022490"/>
    </source>
</evidence>
<dbReference type="InterPro" id="IPR036191">
    <property type="entry name" value="RRF_sf"/>
</dbReference>
<comment type="similarity">
    <text evidence="2 5">Belongs to the RRF family.</text>
</comment>
<dbReference type="AlphaFoldDB" id="A0A0L6JHF4"/>